<evidence type="ECO:0000256" key="3">
    <source>
        <dbReference type="ARBA" id="ARBA00004632"/>
    </source>
</evidence>
<dbReference type="GeneTree" id="ENSGT00950000182973"/>
<dbReference type="GO" id="GO:0030659">
    <property type="term" value="C:cytoplasmic vesicle membrane"/>
    <property type="evidence" value="ECO:0007669"/>
    <property type="project" value="UniProtKB-SubCell"/>
</dbReference>
<dbReference type="FunFam" id="2.30.30.40:FF:000014">
    <property type="entry name" value="Kinase C and casein kinase substrate in neurons protein"/>
    <property type="match status" value="1"/>
</dbReference>
<accession>A0A674DCT3</accession>
<dbReference type="Gene3D" id="1.20.1270.60">
    <property type="entry name" value="Arfaptin homology (AH) domain/BAR domain"/>
    <property type="match status" value="1"/>
</dbReference>
<dbReference type="SMART" id="SM00326">
    <property type="entry name" value="SH3"/>
    <property type="match status" value="1"/>
</dbReference>
<feature type="region of interest" description="Disordered" evidence="8">
    <location>
        <begin position="165"/>
        <end position="201"/>
    </location>
</feature>
<evidence type="ECO:0000256" key="8">
    <source>
        <dbReference type="SAM" id="MobiDB-lite"/>
    </source>
</evidence>
<evidence type="ECO:0000313" key="12">
    <source>
        <dbReference type="Proteomes" id="UP000472277"/>
    </source>
</evidence>
<keyword evidence="12" id="KW-1185">Reference proteome</keyword>
<dbReference type="SMART" id="SM00055">
    <property type="entry name" value="FCH"/>
    <property type="match status" value="1"/>
</dbReference>
<evidence type="ECO:0000313" key="11">
    <source>
        <dbReference type="Ensembl" id="ENSSTUP00000093675.1"/>
    </source>
</evidence>
<feature type="compositionally biased region" description="Low complexity" evidence="8">
    <location>
        <begin position="345"/>
        <end position="363"/>
    </location>
</feature>
<evidence type="ECO:0000256" key="6">
    <source>
        <dbReference type="PROSITE-ProRule" id="PRU00192"/>
    </source>
</evidence>
<dbReference type="PRINTS" id="PR00452">
    <property type="entry name" value="SH3DOMAIN"/>
</dbReference>
<dbReference type="FunFam" id="1.20.1270.60:FF:000205">
    <property type="entry name" value="Protein kinase C and casein kinase substrate in neurons protein 1"/>
    <property type="match status" value="1"/>
</dbReference>
<dbReference type="GO" id="GO:0007010">
    <property type="term" value="P:cytoskeleton organization"/>
    <property type="evidence" value="ECO:0007669"/>
    <property type="project" value="TreeGrafter"/>
</dbReference>
<evidence type="ECO:0000256" key="2">
    <source>
        <dbReference type="ARBA" id="ARBA00004413"/>
    </source>
</evidence>
<dbReference type="GO" id="GO:0097320">
    <property type="term" value="P:plasma membrane tubulation"/>
    <property type="evidence" value="ECO:0007669"/>
    <property type="project" value="TreeGrafter"/>
</dbReference>
<evidence type="ECO:0000259" key="10">
    <source>
        <dbReference type="PROSITE" id="PS51741"/>
    </source>
</evidence>
<evidence type="ECO:0000256" key="1">
    <source>
        <dbReference type="ARBA" id="ARBA00004284"/>
    </source>
</evidence>
<dbReference type="Gene3D" id="2.30.30.40">
    <property type="entry name" value="SH3 Domains"/>
    <property type="match status" value="1"/>
</dbReference>
<dbReference type="SUPFAM" id="SSF103657">
    <property type="entry name" value="BAR/IMD domain-like"/>
    <property type="match status" value="1"/>
</dbReference>
<evidence type="ECO:0000259" key="9">
    <source>
        <dbReference type="PROSITE" id="PS50002"/>
    </source>
</evidence>
<dbReference type="InterPro" id="IPR001060">
    <property type="entry name" value="FCH_dom"/>
</dbReference>
<dbReference type="Pfam" id="PF00611">
    <property type="entry name" value="FCH"/>
    <property type="match status" value="1"/>
</dbReference>
<evidence type="ECO:0000256" key="5">
    <source>
        <dbReference type="ARBA" id="ARBA00023054"/>
    </source>
</evidence>
<sequence length="457" mass="52868">MSGSYDDSMVDVSSGSFWEVGNYKRTVRRVDDGSRLCNDLMNCLHERARIEKSYAQQLTEWSKRWRQLIEKGPQYGTLERAWGALCTEAEKVSELHMEVKAALMGEDFEKLKVWQRDYYHKQMIGGFKETKEADDGFRKAQKPWAKKLKEMETMKKAYHGACKEEKLATSRENNSKLENNSNPEAQKKLQDKVEKCQQEMEKTKERYEKSLEELDKVTPQYMENMEQVFEQWQQFEDKRITFFKALLLEVKHHLDLSTNHKFQTVYHTLEDTISAADAEEDLKWFRSNHGPGMPMNWPQFENVDWSRSSRSRRSIVDWSIDLNRTLSRRETKKKPSDGVTLTGISQMEEQQAAKSSSSSSSVEKSQEWSDEETGVNPFSIEDANGDGNPFEVEPASSGVSVAVRALYDYEGQEQDELSFKAGEEFTKIGNEDDQGWCRGRLKDGVVGLYPANYVDDI</sequence>
<dbReference type="SUPFAM" id="SSF50044">
    <property type="entry name" value="SH3-domain"/>
    <property type="match status" value="1"/>
</dbReference>
<dbReference type="Ensembl" id="ENSSTUT00000100180.1">
    <property type="protein sequence ID" value="ENSSTUP00000093675.1"/>
    <property type="gene ID" value="ENSSTUG00000041513.1"/>
</dbReference>
<feature type="domain" description="F-BAR" evidence="10">
    <location>
        <begin position="10"/>
        <end position="281"/>
    </location>
</feature>
<dbReference type="PROSITE" id="PS50002">
    <property type="entry name" value="SH3"/>
    <property type="match status" value="1"/>
</dbReference>
<organism evidence="11 12">
    <name type="scientific">Salmo trutta</name>
    <name type="common">Brown trout</name>
    <dbReference type="NCBI Taxonomy" id="8032"/>
    <lineage>
        <taxon>Eukaryota</taxon>
        <taxon>Metazoa</taxon>
        <taxon>Chordata</taxon>
        <taxon>Craniata</taxon>
        <taxon>Vertebrata</taxon>
        <taxon>Euteleostomi</taxon>
        <taxon>Actinopterygii</taxon>
        <taxon>Neopterygii</taxon>
        <taxon>Teleostei</taxon>
        <taxon>Protacanthopterygii</taxon>
        <taxon>Salmoniformes</taxon>
        <taxon>Salmonidae</taxon>
        <taxon>Salmoninae</taxon>
        <taxon>Salmo</taxon>
    </lineage>
</organism>
<name>A0A674DCT3_SALTR</name>
<feature type="compositionally biased region" description="Basic and acidic residues" evidence="8">
    <location>
        <begin position="185"/>
        <end position="201"/>
    </location>
</feature>
<dbReference type="AlphaFoldDB" id="A0A674DCT3"/>
<feature type="domain" description="SH3" evidence="9">
    <location>
        <begin position="398"/>
        <end position="457"/>
    </location>
</feature>
<evidence type="ECO:0000256" key="7">
    <source>
        <dbReference type="PROSITE-ProRule" id="PRU01077"/>
    </source>
</evidence>
<keyword evidence="4 6" id="KW-0728">SH3 domain</keyword>
<dbReference type="GO" id="GO:0005543">
    <property type="term" value="F:phospholipid binding"/>
    <property type="evidence" value="ECO:0007669"/>
    <property type="project" value="TreeGrafter"/>
</dbReference>
<reference evidence="11" key="2">
    <citation type="submission" date="2025-09" db="UniProtKB">
        <authorList>
            <consortium name="Ensembl"/>
        </authorList>
    </citation>
    <scope>IDENTIFICATION</scope>
</reference>
<proteinExistence type="predicted"/>
<dbReference type="GO" id="GO:0030100">
    <property type="term" value="P:regulation of endocytosis"/>
    <property type="evidence" value="ECO:0007669"/>
    <property type="project" value="TreeGrafter"/>
</dbReference>
<dbReference type="GO" id="GO:0005768">
    <property type="term" value="C:endosome"/>
    <property type="evidence" value="ECO:0007669"/>
    <property type="project" value="TreeGrafter"/>
</dbReference>
<dbReference type="InterPro" id="IPR027267">
    <property type="entry name" value="AH/BAR_dom_sf"/>
</dbReference>
<dbReference type="InterPro" id="IPR036028">
    <property type="entry name" value="SH3-like_dom_sf"/>
</dbReference>
<dbReference type="Proteomes" id="UP000472277">
    <property type="component" value="Chromosome 40"/>
</dbReference>
<dbReference type="GO" id="GO:0032587">
    <property type="term" value="C:ruffle membrane"/>
    <property type="evidence" value="ECO:0007669"/>
    <property type="project" value="UniProtKB-SubCell"/>
</dbReference>
<comment type="subcellular location">
    <subcellularLocation>
        <location evidence="2">Cell membrane</location>
        <topology evidence="2">Peripheral membrane protein</topology>
        <orientation evidence="2">Cytoplasmic side</orientation>
    </subcellularLocation>
    <subcellularLocation>
        <location evidence="3">Cell projection</location>
        <location evidence="3">Ruffle membrane</location>
    </subcellularLocation>
    <subcellularLocation>
        <location evidence="1">Cytoplasmic vesicle membrane</location>
        <topology evidence="1">Peripheral membrane protein</topology>
    </subcellularLocation>
</comment>
<evidence type="ECO:0000256" key="4">
    <source>
        <dbReference type="ARBA" id="ARBA00022443"/>
    </source>
</evidence>
<dbReference type="PROSITE" id="PS51741">
    <property type="entry name" value="F_BAR"/>
    <property type="match status" value="1"/>
</dbReference>
<dbReference type="PANTHER" id="PTHR23065:SF14">
    <property type="entry name" value="PROTEIN KINASE C AND CASEIN KINASE SUBSTRATE IN NEURONS PROTEIN 2"/>
    <property type="match status" value="1"/>
</dbReference>
<feature type="region of interest" description="Disordered" evidence="8">
    <location>
        <begin position="329"/>
        <end position="395"/>
    </location>
</feature>
<dbReference type="Pfam" id="PF14604">
    <property type="entry name" value="SH3_9"/>
    <property type="match status" value="1"/>
</dbReference>
<dbReference type="PANTHER" id="PTHR23065">
    <property type="entry name" value="PROLINE-SERINE-THREONINE PHOSPHATASE INTERACTING PROTEIN 1"/>
    <property type="match status" value="1"/>
</dbReference>
<dbReference type="InterPro" id="IPR001452">
    <property type="entry name" value="SH3_domain"/>
</dbReference>
<gene>
    <name evidence="11" type="primary">PACSIN2</name>
    <name evidence="11" type="synonym">LOC115180571</name>
</gene>
<protein>
    <submittedName>
        <fullName evidence="11">Protein kinase C and casein kinase substrate in neurons 2</fullName>
    </submittedName>
</protein>
<keyword evidence="5 7" id="KW-0175">Coiled coil</keyword>
<dbReference type="InterPro" id="IPR031160">
    <property type="entry name" value="F_BAR_dom"/>
</dbReference>
<feature type="compositionally biased region" description="Basic and acidic residues" evidence="8">
    <location>
        <begin position="165"/>
        <end position="175"/>
    </location>
</feature>
<reference evidence="11" key="1">
    <citation type="submission" date="2025-08" db="UniProtKB">
        <authorList>
            <consortium name="Ensembl"/>
        </authorList>
    </citation>
    <scope>IDENTIFICATION</scope>
</reference>